<name>A0A0K0FT49_STRVS</name>
<proteinExistence type="predicted"/>
<organism evidence="1 2">
    <name type="scientific">Strongyloides venezuelensis</name>
    <name type="common">Threadworm</name>
    <dbReference type="NCBI Taxonomy" id="75913"/>
    <lineage>
        <taxon>Eukaryota</taxon>
        <taxon>Metazoa</taxon>
        <taxon>Ecdysozoa</taxon>
        <taxon>Nematoda</taxon>
        <taxon>Chromadorea</taxon>
        <taxon>Rhabditida</taxon>
        <taxon>Tylenchina</taxon>
        <taxon>Panagrolaimomorpha</taxon>
        <taxon>Strongyloidoidea</taxon>
        <taxon>Strongyloididae</taxon>
        <taxon>Strongyloides</taxon>
    </lineage>
</organism>
<dbReference type="AlphaFoldDB" id="A0A0K0FT49"/>
<protein>
    <submittedName>
        <fullName evidence="2">Zf-RVT domain-containing protein</fullName>
    </submittedName>
</protein>
<sequence length="217" mass="25438">MNTEITHVNNPESKCIHCLEPDTRKHILNGCQSRIMGNLYTKRHNMVVNVIIKNILNKQKIPNKHQLRKKQTKQYKDLQIYYDRPIASKVASNKPDVIIITKKESTIIKIAVSGYTIMATKRLEKLGKYKPLENDLTTTHKKQFKTYAIVIDSNGELQIDCLKEWIKMTKHLKMGKKLSKNILNTIKQKVNRFSDYILKTYLSIKQQTKKEKNRDEK</sequence>
<reference evidence="1" key="1">
    <citation type="submission" date="2014-07" db="EMBL/GenBank/DDBJ databases">
        <authorList>
            <person name="Martin A.A"/>
            <person name="De Silva N."/>
        </authorList>
    </citation>
    <scope>NUCLEOTIDE SEQUENCE</scope>
</reference>
<reference evidence="2" key="2">
    <citation type="submission" date="2015-08" db="UniProtKB">
        <authorList>
            <consortium name="WormBaseParasite"/>
        </authorList>
    </citation>
    <scope>IDENTIFICATION</scope>
</reference>
<dbReference type="Proteomes" id="UP000035680">
    <property type="component" value="Unassembled WGS sequence"/>
</dbReference>
<dbReference type="WBParaSite" id="SVE_1481500.1">
    <property type="protein sequence ID" value="SVE_1481500.1"/>
    <property type="gene ID" value="SVE_1481500"/>
</dbReference>
<accession>A0A0K0FT49</accession>
<keyword evidence="1" id="KW-1185">Reference proteome</keyword>
<dbReference type="STRING" id="75913.A0A0K0FT49"/>
<evidence type="ECO:0000313" key="1">
    <source>
        <dbReference type="Proteomes" id="UP000035680"/>
    </source>
</evidence>
<evidence type="ECO:0000313" key="2">
    <source>
        <dbReference type="WBParaSite" id="SVE_1481500.1"/>
    </source>
</evidence>